<dbReference type="InterPro" id="IPR019734">
    <property type="entry name" value="TPR_rpt"/>
</dbReference>
<dbReference type="Pfam" id="PF25199">
    <property type="entry name" value="nSTAND_NTPase5"/>
    <property type="match status" value="1"/>
</dbReference>
<dbReference type="Gene3D" id="3.40.50.1220">
    <property type="entry name" value="TPP-binding domain"/>
    <property type="match status" value="1"/>
</dbReference>
<evidence type="ECO:0000313" key="3">
    <source>
        <dbReference type="EMBL" id="SDO53024.1"/>
    </source>
</evidence>
<dbReference type="RefSeq" id="WP_091854890.1">
    <property type="nucleotide sequence ID" value="NZ_FNIW01000024.1"/>
</dbReference>
<dbReference type="PROSITE" id="PS50005">
    <property type="entry name" value="TPR"/>
    <property type="match status" value="1"/>
</dbReference>
<dbReference type="EMBL" id="FNIW01000024">
    <property type="protein sequence ID" value="SDO53024.1"/>
    <property type="molecule type" value="Genomic_DNA"/>
</dbReference>
<name>A0A1H0KAS6_9BACT</name>
<dbReference type="SUPFAM" id="SSF48452">
    <property type="entry name" value="TPR-like"/>
    <property type="match status" value="1"/>
</dbReference>
<proteinExistence type="predicted"/>
<dbReference type="Gene3D" id="1.25.40.10">
    <property type="entry name" value="Tetratricopeptide repeat domain"/>
    <property type="match status" value="1"/>
</dbReference>
<dbReference type="AlphaFoldDB" id="A0A1H0KAS6"/>
<dbReference type="SUPFAM" id="SSF52467">
    <property type="entry name" value="DHS-like NAD/FAD-binding domain"/>
    <property type="match status" value="1"/>
</dbReference>
<feature type="domain" description="Novel STAND NTPase 5" evidence="2">
    <location>
        <begin position="309"/>
        <end position="443"/>
    </location>
</feature>
<sequence>METKFITEPQVVEKLDRCILKGHPILFTGAGFSKGGYTASGKEIPVGNSVKELLLTDLLGFDKKSEDFAELFNSTLSDLCSYANDELSEAKVHDYIISLFLDCIPQNFHKVIANFEWKRIYTTNIDDLFENAAKKGTLTVQNMDRQRSYTQAKTREYIKLHGCVRNPSGSLTFSRQEYIDSMLKSTDYRFSSFARDIQTESFIFLGTEMNEMNLDYYLKLFQNVSGRSTNGQLFFINPYPSRIFLSKTKKVGAQVITWTAEEFANHLKEIKMDDGSKVNDYDFDGYVQLNSQFSKEKRFKGYESKLYFGYNPNLKDIIFDWDFINPKIENLYSKISNTFSKDNEKNLVVSLIGKSMSGKSVYLKRLAQKLMKDDFVVYELTDRRFDPYYFLYKCKSLPDTNIALIIDNGSFYYNAIKSLLKKFPPSKKIVVITSSRPYYHNRKRYNLVSESKLIEFYVSCQTVSEGNVFARNIANKLDEKGLLGTMKSLSIDERITYVCKVNDVSTLLYNITYGGAFRKRQKDRFKEVRYMMGDKIKFLQLLAIFQKLDLPYFPLELLGLWDSDNFSSTLQCCEDFIKYSVESKGIELRNDILTNDFIRMMDGRTKLHLIRDILVLVSPQVSDTIHSYWNEIQSTLMKGKLLRKKLGLTNGEVKSLLFDVKDFYDDDYNYWIQVGIAEQNDNDFEKSLNHFKQAESLSPKSYLVLNAIARNYLRQANITKDYAEASILFEEGERRMLKLIRDREEFQVKAFSTHCYLYEKLRFFKIFKQQPSLEELHRMFDMLKSILEKDDKDPMARHISNLFSEYVEKIGVAGKFNLDFYDMNYLKVILGEPSKKNITELLEDFEIED</sequence>
<dbReference type="Pfam" id="PF13289">
    <property type="entry name" value="SIR2_2"/>
    <property type="match status" value="1"/>
</dbReference>
<accession>A0A1H0KAS6</accession>
<gene>
    <name evidence="3" type="ORF">SAMN04487900_12440</name>
</gene>
<dbReference type="InterPro" id="IPR057574">
    <property type="entry name" value="nSTAND_NTPase5_dom"/>
</dbReference>
<comment type="caution">
    <text evidence="3">The sequence shown here is derived from an EMBL/GenBank/DDBJ whole genome shotgun (WGS) entry which is preliminary data.</text>
</comment>
<protein>
    <submittedName>
        <fullName evidence="3">SIR2-like domain-containing protein</fullName>
    </submittedName>
</protein>
<evidence type="ECO:0000256" key="1">
    <source>
        <dbReference type="PROSITE-ProRule" id="PRU00339"/>
    </source>
</evidence>
<dbReference type="Proteomes" id="UP000199134">
    <property type="component" value="Unassembled WGS sequence"/>
</dbReference>
<evidence type="ECO:0000259" key="2">
    <source>
        <dbReference type="Pfam" id="PF25199"/>
    </source>
</evidence>
<dbReference type="InterPro" id="IPR029035">
    <property type="entry name" value="DHS-like_NAD/FAD-binding_dom"/>
</dbReference>
<keyword evidence="1" id="KW-0802">TPR repeat</keyword>
<dbReference type="InterPro" id="IPR011990">
    <property type="entry name" value="TPR-like_helical_dom_sf"/>
</dbReference>
<dbReference type="OrthoDB" id="1688888at2"/>
<evidence type="ECO:0000313" key="4">
    <source>
        <dbReference type="Proteomes" id="UP000199134"/>
    </source>
</evidence>
<reference evidence="4" key="1">
    <citation type="submission" date="2016-10" db="EMBL/GenBank/DDBJ databases">
        <authorList>
            <person name="de Groot N.N."/>
        </authorList>
    </citation>
    <scope>NUCLEOTIDE SEQUENCE [LARGE SCALE GENOMIC DNA]</scope>
    <source>
        <strain evidence="4">BP1-145</strain>
    </source>
</reference>
<organism evidence="3 4">
    <name type="scientific">Prevotella communis</name>
    <dbReference type="NCBI Taxonomy" id="2913614"/>
    <lineage>
        <taxon>Bacteria</taxon>
        <taxon>Pseudomonadati</taxon>
        <taxon>Bacteroidota</taxon>
        <taxon>Bacteroidia</taxon>
        <taxon>Bacteroidales</taxon>
        <taxon>Prevotellaceae</taxon>
        <taxon>Prevotella</taxon>
    </lineage>
</organism>
<feature type="repeat" description="TPR" evidence="1">
    <location>
        <begin position="668"/>
        <end position="701"/>
    </location>
</feature>